<dbReference type="AlphaFoldDB" id="A0A6J8ATS6"/>
<dbReference type="Proteomes" id="UP000507470">
    <property type="component" value="Unassembled WGS sequence"/>
</dbReference>
<reference evidence="1 2" key="1">
    <citation type="submission" date="2020-06" db="EMBL/GenBank/DDBJ databases">
        <authorList>
            <person name="Li R."/>
            <person name="Bekaert M."/>
        </authorList>
    </citation>
    <scope>NUCLEOTIDE SEQUENCE [LARGE SCALE GENOMIC DNA]</scope>
    <source>
        <strain evidence="2">wild</strain>
    </source>
</reference>
<proteinExistence type="predicted"/>
<gene>
    <name evidence="1" type="ORF">MCOR_11302</name>
</gene>
<organism evidence="1 2">
    <name type="scientific">Mytilus coruscus</name>
    <name type="common">Sea mussel</name>
    <dbReference type="NCBI Taxonomy" id="42192"/>
    <lineage>
        <taxon>Eukaryota</taxon>
        <taxon>Metazoa</taxon>
        <taxon>Spiralia</taxon>
        <taxon>Lophotrochozoa</taxon>
        <taxon>Mollusca</taxon>
        <taxon>Bivalvia</taxon>
        <taxon>Autobranchia</taxon>
        <taxon>Pteriomorphia</taxon>
        <taxon>Mytilida</taxon>
        <taxon>Mytiloidea</taxon>
        <taxon>Mytilidae</taxon>
        <taxon>Mytilinae</taxon>
        <taxon>Mytilus</taxon>
    </lineage>
</organism>
<dbReference type="OrthoDB" id="6146547at2759"/>
<sequence>MMLQLYSEKLALFYQQEHIKDTSIQCIDNLNESQNTIETQADAITHETCQIEFDGSNIFSDSATIEPQSTQESQASYQREEALQLQNIIDCVIGCFFPENFSDVSQQIFLSKSTEKVTSDENIKPLATISTIAEFYQKSESWQHRRQLLSMLSLFMTYQEVLQPIPDLTEFKYYTSKKHGEKFGYGLPVPPAETHRQKMDPMKLDSFLEFITSPHIIRDLPYGEKKLKLSDGTVQNVPNLIRCMGSSDIIQQYKVYCEKNTIIPLGESTMYKILSECTATIRQSFEGVDYFVAKGGRVFATREAVAKELHSLDLMTQTEFSDINKLLLQSRRYMKADFRVHVAQSCQVADHCLTYGGSDPKDENFKSECNHSHTYLQIM</sequence>
<protein>
    <submittedName>
        <fullName evidence="1">Uncharacterized protein</fullName>
    </submittedName>
</protein>
<evidence type="ECO:0000313" key="2">
    <source>
        <dbReference type="Proteomes" id="UP000507470"/>
    </source>
</evidence>
<evidence type="ECO:0000313" key="1">
    <source>
        <dbReference type="EMBL" id="CAC5373588.1"/>
    </source>
</evidence>
<name>A0A6J8ATS6_MYTCO</name>
<dbReference type="EMBL" id="CACVKT020001915">
    <property type="protein sequence ID" value="CAC5373588.1"/>
    <property type="molecule type" value="Genomic_DNA"/>
</dbReference>
<keyword evidence="2" id="KW-1185">Reference proteome</keyword>
<accession>A0A6J8ATS6</accession>